<name>A0A1V6LZP5_9BACT</name>
<dbReference type="Pfam" id="PF00535">
    <property type="entry name" value="Glycos_transf_2"/>
    <property type="match status" value="1"/>
</dbReference>
<dbReference type="Gene3D" id="3.90.550.10">
    <property type="entry name" value="Spore Coat Polysaccharide Biosynthesis Protein SpsA, Chain A"/>
    <property type="match status" value="1"/>
</dbReference>
<gene>
    <name evidence="4" type="ORF">BIY37_07225</name>
</gene>
<proteinExistence type="predicted"/>
<feature type="transmembrane region" description="Helical" evidence="2">
    <location>
        <begin position="6"/>
        <end position="23"/>
    </location>
</feature>
<keyword evidence="2" id="KW-1133">Transmembrane helix</keyword>
<feature type="region of interest" description="Disordered" evidence="1">
    <location>
        <begin position="378"/>
        <end position="398"/>
    </location>
</feature>
<evidence type="ECO:0000256" key="2">
    <source>
        <dbReference type="SAM" id="Phobius"/>
    </source>
</evidence>
<evidence type="ECO:0000256" key="1">
    <source>
        <dbReference type="SAM" id="MobiDB-lite"/>
    </source>
</evidence>
<dbReference type="PANTHER" id="PTHR43646:SF3">
    <property type="entry name" value="SLR1566 PROTEIN"/>
    <property type="match status" value="1"/>
</dbReference>
<sequence length="398" mass="44479">MNSYIAFYIVTVSAIVWLVLLFIPKRWRISERWDITDELPVMIRPLPTLSVIIPARNESSSLPITMPSWLKQSYPDSEIILIDDESSDGTAECAREISAPANGKVQVLDGSPTPSGWSGKLWALEQGVRISSGEWLLFTDADIYHNPHLWQGLVAKAIAEQRELVSLMVLLDTRGFWAQFLIPAFVYFFHFLYPFTEVKNIRSGTSAAAGGCILVSRKALNAIGGIASYCEAWIDDIALAVRVKRAGMPISLSLTKSAVSIRPYFKLHEIWNMVARNAFAQLHYSWFLLLGTVIGLFILFVSPVVGIGISATGKTAIMVPSGIALVSMSFTYLPTIRFFNLNKVRIFSLPVAGFLYQAMTVSSAINFILNRREWRGSRRKKDKQNESVKNNMSANNIF</sequence>
<keyword evidence="5" id="KW-1185">Reference proteome</keyword>
<evidence type="ECO:0000259" key="3">
    <source>
        <dbReference type="Pfam" id="PF00535"/>
    </source>
</evidence>
<keyword evidence="2" id="KW-0472">Membrane</keyword>
<dbReference type="PANTHER" id="PTHR43646">
    <property type="entry name" value="GLYCOSYLTRANSFERASE"/>
    <property type="match status" value="1"/>
</dbReference>
<dbReference type="AlphaFoldDB" id="A0A1V6LZP5"/>
<dbReference type="EMBL" id="MJUW02000080">
    <property type="protein sequence ID" value="OQD45642.1"/>
    <property type="molecule type" value="Genomic_DNA"/>
</dbReference>
<dbReference type="InterPro" id="IPR029044">
    <property type="entry name" value="Nucleotide-diphossugar_trans"/>
</dbReference>
<reference evidence="4 5" key="1">
    <citation type="journal article" date="2016" name="Genome Announc.">
        <title>Draft Genome Sequence of the Anaerobic Ammonium-Oxidizing Bacterium 'Candidatus Brocadia sp. 40'.</title>
        <authorList>
            <person name="Ali M."/>
            <person name="Haroon M.F."/>
            <person name="Narita Y."/>
            <person name="Zhang L."/>
            <person name="Rangel Shaw D."/>
            <person name="Okabe S."/>
            <person name="Saikaly P.E."/>
        </authorList>
    </citation>
    <scope>NUCLEOTIDE SEQUENCE [LARGE SCALE GENOMIC DNA]</scope>
    <source>
        <strain evidence="4 5">40</strain>
    </source>
</reference>
<comment type="caution">
    <text evidence="4">The sequence shown here is derived from an EMBL/GenBank/DDBJ whole genome shotgun (WGS) entry which is preliminary data.</text>
</comment>
<dbReference type="SUPFAM" id="SSF53448">
    <property type="entry name" value="Nucleotide-diphospho-sugar transferases"/>
    <property type="match status" value="1"/>
</dbReference>
<feature type="transmembrane region" description="Helical" evidence="2">
    <location>
        <begin position="346"/>
        <end position="369"/>
    </location>
</feature>
<feature type="domain" description="Glycosyltransferase 2-like" evidence="3">
    <location>
        <begin position="50"/>
        <end position="223"/>
    </location>
</feature>
<feature type="transmembrane region" description="Helical" evidence="2">
    <location>
        <begin position="316"/>
        <end position="334"/>
    </location>
</feature>
<dbReference type="Proteomes" id="UP000242219">
    <property type="component" value="Unassembled WGS sequence"/>
</dbReference>
<feature type="compositionally biased region" description="Polar residues" evidence="1">
    <location>
        <begin position="387"/>
        <end position="398"/>
    </location>
</feature>
<feature type="transmembrane region" description="Helical" evidence="2">
    <location>
        <begin position="176"/>
        <end position="193"/>
    </location>
</feature>
<organism evidence="4 5">
    <name type="scientific">Candidatus Brocadia sapporoensis</name>
    <dbReference type="NCBI Taxonomy" id="392547"/>
    <lineage>
        <taxon>Bacteria</taxon>
        <taxon>Pseudomonadati</taxon>
        <taxon>Planctomycetota</taxon>
        <taxon>Candidatus Brocadiia</taxon>
        <taxon>Candidatus Brocadiales</taxon>
        <taxon>Candidatus Brocadiaceae</taxon>
        <taxon>Candidatus Brocadia</taxon>
    </lineage>
</organism>
<dbReference type="NCBIfam" id="TIGR03469">
    <property type="entry name" value="HpnB"/>
    <property type="match status" value="1"/>
</dbReference>
<dbReference type="InterPro" id="IPR017832">
    <property type="entry name" value="Glyco_trans_2_hopen-assoc_HpnB"/>
</dbReference>
<dbReference type="RefSeq" id="WP_070067148.1">
    <property type="nucleotide sequence ID" value="NZ_MJUW02000080.1"/>
</dbReference>
<evidence type="ECO:0000313" key="4">
    <source>
        <dbReference type="EMBL" id="OQD45642.1"/>
    </source>
</evidence>
<feature type="transmembrane region" description="Helical" evidence="2">
    <location>
        <begin position="286"/>
        <end position="309"/>
    </location>
</feature>
<evidence type="ECO:0000313" key="5">
    <source>
        <dbReference type="Proteomes" id="UP000242219"/>
    </source>
</evidence>
<protein>
    <recommendedName>
        <fullName evidence="3">Glycosyltransferase 2-like domain-containing protein</fullName>
    </recommendedName>
</protein>
<dbReference type="InterPro" id="IPR001173">
    <property type="entry name" value="Glyco_trans_2-like"/>
</dbReference>
<keyword evidence="2" id="KW-0812">Transmembrane</keyword>
<accession>A0A1V6LZP5</accession>